<sequence length="59" mass="6705">MQDLALDGAQATYLHQRQTGVAQTSDLCMVPLLPPRRRCKTSLRSQLQCGRHLALLWTR</sequence>
<organism evidence="1 2">
    <name type="scientific">Oryza rufipogon</name>
    <name type="common">Brownbeard rice</name>
    <name type="synonym">Asian wild rice</name>
    <dbReference type="NCBI Taxonomy" id="4529"/>
    <lineage>
        <taxon>Eukaryota</taxon>
        <taxon>Viridiplantae</taxon>
        <taxon>Streptophyta</taxon>
        <taxon>Embryophyta</taxon>
        <taxon>Tracheophyta</taxon>
        <taxon>Spermatophyta</taxon>
        <taxon>Magnoliopsida</taxon>
        <taxon>Liliopsida</taxon>
        <taxon>Poales</taxon>
        <taxon>Poaceae</taxon>
        <taxon>BOP clade</taxon>
        <taxon>Oryzoideae</taxon>
        <taxon>Oryzeae</taxon>
        <taxon>Oryzinae</taxon>
        <taxon>Oryza</taxon>
    </lineage>
</organism>
<evidence type="ECO:0000313" key="1">
    <source>
        <dbReference type="EnsemblPlants" id="ORUFI08G15170.1"/>
    </source>
</evidence>
<evidence type="ECO:0000313" key="2">
    <source>
        <dbReference type="Proteomes" id="UP000008022"/>
    </source>
</evidence>
<dbReference type="AlphaFoldDB" id="A0A0E0QII0"/>
<reference evidence="2" key="1">
    <citation type="submission" date="2013-06" db="EMBL/GenBank/DDBJ databases">
        <authorList>
            <person name="Zhao Q."/>
        </authorList>
    </citation>
    <scope>NUCLEOTIDE SEQUENCE</scope>
    <source>
        <strain evidence="2">cv. W1943</strain>
    </source>
</reference>
<dbReference type="Gramene" id="ORUFI08G15170.1">
    <property type="protein sequence ID" value="ORUFI08G15170.1"/>
    <property type="gene ID" value="ORUFI08G15170"/>
</dbReference>
<name>A0A0E0QII0_ORYRU</name>
<accession>A0A0E0QII0</accession>
<dbReference type="HOGENOM" id="CLU_2965065_0_0_1"/>
<dbReference type="Proteomes" id="UP000008022">
    <property type="component" value="Unassembled WGS sequence"/>
</dbReference>
<proteinExistence type="predicted"/>
<keyword evidence="2" id="KW-1185">Reference proteome</keyword>
<protein>
    <submittedName>
        <fullName evidence="1">Uncharacterized protein</fullName>
    </submittedName>
</protein>
<reference evidence="1" key="2">
    <citation type="submission" date="2015-06" db="UniProtKB">
        <authorList>
            <consortium name="EnsemblPlants"/>
        </authorList>
    </citation>
    <scope>IDENTIFICATION</scope>
</reference>
<dbReference type="EnsemblPlants" id="ORUFI08G15170.1">
    <property type="protein sequence ID" value="ORUFI08G15170.1"/>
    <property type="gene ID" value="ORUFI08G15170"/>
</dbReference>